<dbReference type="RefSeq" id="WP_075711708.1">
    <property type="nucleotide sequence ID" value="NZ_MJIE01000001.1"/>
</dbReference>
<comment type="caution">
    <text evidence="1">The sequence shown here is derived from an EMBL/GenBank/DDBJ whole genome shotgun (WGS) entry which is preliminary data.</text>
</comment>
<dbReference type="STRING" id="1261640.BHK98_00415"/>
<dbReference type="OrthoDB" id="1932911at2"/>
<protein>
    <submittedName>
        <fullName evidence="1">Uncharacterized protein</fullName>
    </submittedName>
</protein>
<dbReference type="InterPro" id="IPR046092">
    <property type="entry name" value="DUF6110"/>
</dbReference>
<accession>A0A1Q9JEX6</accession>
<dbReference type="Pfam" id="PF19605">
    <property type="entry name" value="DUF6110"/>
    <property type="match status" value="1"/>
</dbReference>
<sequence length="98" mass="10586">MSVLEKIAWGAGGLLLGTAGKAILTSRDAKKVYTHCTAAVLRGRDCIMETGDAIRENCGDIYADAEDINHVRYADAEKKKVQEAEAILAAYKEKEAEA</sequence>
<organism evidence="1 2">
    <name type="scientific">Hornefia porci</name>
    <dbReference type="NCBI Taxonomy" id="2652292"/>
    <lineage>
        <taxon>Bacteria</taxon>
        <taxon>Bacillati</taxon>
        <taxon>Bacillota</taxon>
        <taxon>Clostridia</taxon>
        <taxon>Peptostreptococcales</taxon>
        <taxon>Anaerovoracaceae</taxon>
        <taxon>Hornefia</taxon>
    </lineage>
</organism>
<keyword evidence="2" id="KW-1185">Reference proteome</keyword>
<reference evidence="1 2" key="1">
    <citation type="journal article" date="2016" name="Appl. Environ. Microbiol.">
        <title>Function and Phylogeny of Bacterial Butyryl Coenzyme A:Acetate Transferases and Their Diversity in the Proximal Colon of Swine.</title>
        <authorList>
            <person name="Trachsel J."/>
            <person name="Bayles D.O."/>
            <person name="Looft T."/>
            <person name="Levine U.Y."/>
            <person name="Allen H.K."/>
        </authorList>
    </citation>
    <scope>NUCLEOTIDE SEQUENCE [LARGE SCALE GENOMIC DNA]</scope>
    <source>
        <strain evidence="1 2">68-3-10</strain>
    </source>
</reference>
<dbReference type="Proteomes" id="UP000187404">
    <property type="component" value="Unassembled WGS sequence"/>
</dbReference>
<proteinExistence type="predicted"/>
<dbReference type="AlphaFoldDB" id="A0A1Q9JEX6"/>
<gene>
    <name evidence="1" type="ORF">BHK98_00415</name>
</gene>
<dbReference type="EMBL" id="MJIE01000001">
    <property type="protein sequence ID" value="OLR54687.1"/>
    <property type="molecule type" value="Genomic_DNA"/>
</dbReference>
<evidence type="ECO:0000313" key="1">
    <source>
        <dbReference type="EMBL" id="OLR54687.1"/>
    </source>
</evidence>
<evidence type="ECO:0000313" key="2">
    <source>
        <dbReference type="Proteomes" id="UP000187404"/>
    </source>
</evidence>
<name>A0A1Q9JEX6_9FIRM</name>